<gene>
    <name evidence="2" type="ORF">SAMN05421677_13335</name>
</gene>
<dbReference type="PANTHER" id="PTHR33408:SF2">
    <property type="entry name" value="TRANSPOSASE DDE DOMAIN-CONTAINING PROTEIN"/>
    <property type="match status" value="1"/>
</dbReference>
<feature type="non-terminal residue" evidence="2">
    <location>
        <position position="1"/>
    </location>
</feature>
<dbReference type="PANTHER" id="PTHR33408">
    <property type="entry name" value="TRANSPOSASE"/>
    <property type="match status" value="1"/>
</dbReference>
<evidence type="ECO:0000259" key="1">
    <source>
        <dbReference type="Pfam" id="PF13751"/>
    </source>
</evidence>
<evidence type="ECO:0000313" key="3">
    <source>
        <dbReference type="Proteomes" id="UP000198860"/>
    </source>
</evidence>
<proteinExistence type="predicted"/>
<organism evidence="2 3">
    <name type="scientific">Halobacillus aidingensis</name>
    <dbReference type="NCBI Taxonomy" id="240303"/>
    <lineage>
        <taxon>Bacteria</taxon>
        <taxon>Bacillati</taxon>
        <taxon>Bacillota</taxon>
        <taxon>Bacilli</taxon>
        <taxon>Bacillales</taxon>
        <taxon>Bacillaceae</taxon>
        <taxon>Halobacillus</taxon>
    </lineage>
</organism>
<protein>
    <submittedName>
        <fullName evidence="2">Transposase DDE domain-containing protein</fullName>
    </submittedName>
</protein>
<name>A0A1H0VD71_HALAD</name>
<dbReference type="Proteomes" id="UP000198860">
    <property type="component" value="Unassembled WGS sequence"/>
</dbReference>
<accession>A0A1H0VD71</accession>
<sequence length="152" mass="17336">NEKWEQQKNSVKEKLSDEKTGEIYGKRKVDVEPVFGFLKANLRFTRMSVRGKECVENELGFAFLAVNLRKYTARNGNRLTNDKINSVKKGSGHQNSMTGTLFYVFDWLCPSLLSFRFLLLSTRPFRSVGLGTFSNRCLKVAGLHRAYSLSLS</sequence>
<feature type="domain" description="Transposase DDE" evidence="1">
    <location>
        <begin position="2"/>
        <end position="71"/>
    </location>
</feature>
<dbReference type="AlphaFoldDB" id="A0A1H0VD71"/>
<dbReference type="EMBL" id="FNIZ01000033">
    <property type="protein sequence ID" value="SDP76417.1"/>
    <property type="molecule type" value="Genomic_DNA"/>
</dbReference>
<dbReference type="Pfam" id="PF13751">
    <property type="entry name" value="DDE_Tnp_1_6"/>
    <property type="match status" value="1"/>
</dbReference>
<dbReference type="STRING" id="240303.SAMN05421677_13335"/>
<keyword evidence="3" id="KW-1185">Reference proteome</keyword>
<dbReference type="InterPro" id="IPR025668">
    <property type="entry name" value="Tnp_DDE_dom"/>
</dbReference>
<evidence type="ECO:0000313" key="2">
    <source>
        <dbReference type="EMBL" id="SDP76417.1"/>
    </source>
</evidence>
<reference evidence="3" key="1">
    <citation type="submission" date="2016-10" db="EMBL/GenBank/DDBJ databases">
        <authorList>
            <person name="Varghese N."/>
            <person name="Submissions S."/>
        </authorList>
    </citation>
    <scope>NUCLEOTIDE SEQUENCE [LARGE SCALE GENOMIC DNA]</scope>
    <source>
        <strain evidence="3">CGMCC 1.3703</strain>
    </source>
</reference>